<keyword evidence="3 5" id="KW-0874">Quinone</keyword>
<dbReference type="Gene3D" id="3.30.460.80">
    <property type="entry name" value="NADH:ubiquinone oxidoreductase, 30kDa subunit"/>
    <property type="match status" value="1"/>
</dbReference>
<dbReference type="PANTHER" id="PTHR10884">
    <property type="entry name" value="NADH DEHYDROGENASE UBIQUINONE IRON-SULFUR PROTEIN 3"/>
    <property type="match status" value="1"/>
</dbReference>
<comment type="subunit">
    <text evidence="5">NDH-1 is composed of 14 different subunits. Subunits NuoB, C, D, E, F, and G constitute the peripheral sector of the complex.</text>
</comment>
<dbReference type="GO" id="GO:0008137">
    <property type="term" value="F:NADH dehydrogenase (ubiquinone) activity"/>
    <property type="evidence" value="ECO:0007669"/>
    <property type="project" value="InterPro"/>
</dbReference>
<dbReference type="SUPFAM" id="SSF143243">
    <property type="entry name" value="Nqo5-like"/>
    <property type="match status" value="1"/>
</dbReference>
<dbReference type="NCBIfam" id="NF004730">
    <property type="entry name" value="PRK06074.1-1"/>
    <property type="match status" value="1"/>
</dbReference>
<dbReference type="NCBIfam" id="TIGR01961">
    <property type="entry name" value="NuoC_fam"/>
    <property type="match status" value="1"/>
</dbReference>
<dbReference type="AlphaFoldDB" id="A0A157N9G4"/>
<dbReference type="HAMAP" id="MF_01357">
    <property type="entry name" value="NDH1_NuoC"/>
    <property type="match status" value="1"/>
</dbReference>
<dbReference type="InterPro" id="IPR010218">
    <property type="entry name" value="NADH_DH_suC"/>
</dbReference>
<dbReference type="GO" id="GO:0050136">
    <property type="term" value="F:NADH dehydrogenase (quinone) (non-electrogenic) activity"/>
    <property type="evidence" value="ECO:0007669"/>
    <property type="project" value="UniProtKB-UniRule"/>
</dbReference>
<keyword evidence="5" id="KW-0472">Membrane</keyword>
<dbReference type="EMBL" id="LT546645">
    <property type="protein sequence ID" value="SAI70814.1"/>
    <property type="molecule type" value="Genomic_DNA"/>
</dbReference>
<dbReference type="InterPro" id="IPR037232">
    <property type="entry name" value="NADH_quin_OxRdtase_su_C/D-like"/>
</dbReference>
<keyword evidence="2 5" id="KW-0813">Transport</keyword>
<dbReference type="PATRIC" id="fig|123899.6.peg.2476"/>
<evidence type="ECO:0000313" key="9">
    <source>
        <dbReference type="EMBL" id="SAI70814.1"/>
    </source>
</evidence>
<dbReference type="STRING" id="123899.SAMEA3906487_02489"/>
<gene>
    <name evidence="5 9" type="primary">nuoC</name>
    <name evidence="9" type="ORF">SAMEA3906487_02489</name>
</gene>
<dbReference type="GO" id="GO:0048038">
    <property type="term" value="F:quinone binding"/>
    <property type="evidence" value="ECO:0007669"/>
    <property type="project" value="UniProtKB-KW"/>
</dbReference>
<evidence type="ECO:0000256" key="5">
    <source>
        <dbReference type="HAMAP-Rule" id="MF_01357"/>
    </source>
</evidence>
<dbReference type="PROSITE" id="PS00542">
    <property type="entry name" value="COMPLEX1_30K"/>
    <property type="match status" value="1"/>
</dbReference>
<keyword evidence="5" id="KW-1003">Cell membrane</keyword>
<evidence type="ECO:0000256" key="6">
    <source>
        <dbReference type="RuleBase" id="RU003456"/>
    </source>
</evidence>
<proteinExistence type="inferred from homology"/>
<dbReference type="Pfam" id="PF00329">
    <property type="entry name" value="Complex1_30kDa"/>
    <property type="match status" value="1"/>
</dbReference>
<protein>
    <recommendedName>
        <fullName evidence="5">NADH-quinone oxidoreductase subunit C</fullName>
        <ecNumber evidence="5">7.1.1.-</ecNumber>
    </recommendedName>
    <alternativeName>
        <fullName evidence="5">NADH dehydrogenase I subunit C</fullName>
    </alternativeName>
    <alternativeName>
        <fullName evidence="5">NDH-1 subunit C</fullName>
    </alternativeName>
</protein>
<evidence type="ECO:0000256" key="4">
    <source>
        <dbReference type="ARBA" id="ARBA00023075"/>
    </source>
</evidence>
<evidence type="ECO:0000256" key="3">
    <source>
        <dbReference type="ARBA" id="ARBA00022719"/>
    </source>
</evidence>
<evidence type="ECO:0000313" key="10">
    <source>
        <dbReference type="Proteomes" id="UP000076825"/>
    </source>
</evidence>
<keyword evidence="9" id="KW-0560">Oxidoreductase</keyword>
<keyword evidence="4 5" id="KW-0830">Ubiquinone</keyword>
<comment type="function">
    <text evidence="5">NDH-1 shuttles electrons from NADH, via FMN and iron-sulfur (Fe-S) centers, to quinones in the respiratory chain. The immediate electron acceptor for the enzyme in this species is believed to be ubiquinone. Couples the redox reaction to proton translocation (for every two electrons transferred, four hydrogen ions are translocated across the cytoplasmic membrane), and thus conserves the redox energy in a proton gradient.</text>
</comment>
<evidence type="ECO:0000256" key="7">
    <source>
        <dbReference type="RuleBase" id="RU003582"/>
    </source>
</evidence>
<dbReference type="eggNOG" id="COG0852">
    <property type="taxonomic scope" value="Bacteria"/>
</dbReference>
<keyword evidence="5 6" id="KW-1278">Translocase</keyword>
<dbReference type="KEGG" id="btrm:SAMEA390648702489"/>
<dbReference type="InterPro" id="IPR020396">
    <property type="entry name" value="NADH_UbQ_OxRdtase_CS"/>
</dbReference>
<evidence type="ECO:0000256" key="1">
    <source>
        <dbReference type="ARBA" id="ARBA00007569"/>
    </source>
</evidence>
<dbReference type="GO" id="GO:0005886">
    <property type="term" value="C:plasma membrane"/>
    <property type="evidence" value="ECO:0007669"/>
    <property type="project" value="UniProtKB-SubCell"/>
</dbReference>
<dbReference type="EC" id="7.1.1.-" evidence="5"/>
<keyword evidence="5 6" id="KW-0520">NAD</keyword>
<organism evidence="9 10">
    <name type="scientific">Bordetella trematum</name>
    <dbReference type="NCBI Taxonomy" id="123899"/>
    <lineage>
        <taxon>Bacteria</taxon>
        <taxon>Pseudomonadati</taxon>
        <taxon>Pseudomonadota</taxon>
        <taxon>Betaproteobacteria</taxon>
        <taxon>Burkholderiales</taxon>
        <taxon>Alcaligenaceae</taxon>
        <taxon>Bordetella</taxon>
    </lineage>
</organism>
<comment type="subcellular location">
    <subcellularLocation>
        <location evidence="5">Cell membrane</location>
        <topology evidence="5">Peripheral membrane protein</topology>
        <orientation evidence="5">Cytoplasmic side</orientation>
    </subcellularLocation>
</comment>
<dbReference type="InterPro" id="IPR001268">
    <property type="entry name" value="NADH_UbQ_OxRdtase_30kDa_su"/>
</dbReference>
<evidence type="ECO:0000259" key="8">
    <source>
        <dbReference type="Pfam" id="PF00329"/>
    </source>
</evidence>
<comment type="catalytic activity">
    <reaction evidence="5 7">
        <text>a quinone + NADH + 5 H(+)(in) = a quinol + NAD(+) + 4 H(+)(out)</text>
        <dbReference type="Rhea" id="RHEA:57888"/>
        <dbReference type="ChEBI" id="CHEBI:15378"/>
        <dbReference type="ChEBI" id="CHEBI:24646"/>
        <dbReference type="ChEBI" id="CHEBI:57540"/>
        <dbReference type="ChEBI" id="CHEBI:57945"/>
        <dbReference type="ChEBI" id="CHEBI:132124"/>
    </reaction>
</comment>
<dbReference type="PANTHER" id="PTHR10884:SF14">
    <property type="entry name" value="NADH DEHYDROGENASE [UBIQUINONE] IRON-SULFUR PROTEIN 3, MITOCHONDRIAL"/>
    <property type="match status" value="1"/>
</dbReference>
<reference evidence="9 10" key="1">
    <citation type="submission" date="2016-04" db="EMBL/GenBank/DDBJ databases">
        <authorList>
            <consortium name="Pathogen Informatics"/>
        </authorList>
    </citation>
    <scope>NUCLEOTIDE SEQUENCE [LARGE SCALE GENOMIC DNA]</scope>
    <source>
        <strain evidence="9 10">H044680328</strain>
    </source>
</reference>
<sequence>MTRLETLKSNLQATLGQDIDLTEAFGELTLEVPVEQWLTVCNKLRTDAGLRFEICIDLCGVDYLTWGAGAEEPSQEPNEAARGRFAVVIHLLSVEHNWRLRVRTRPQDEEFPIVASLMDCWPAVNWFEREAFDLFGIVFEGHPDLRRILTDYGFIGHPFRKDFPISGHVEMRYDPEQKRVIYQPVTIDPREITPRIVREDSYGMGR</sequence>
<evidence type="ECO:0000256" key="2">
    <source>
        <dbReference type="ARBA" id="ARBA00022448"/>
    </source>
</evidence>
<comment type="similarity">
    <text evidence="1 5 6">Belongs to the complex I 30 kDa subunit family.</text>
</comment>
<accession>A0A157N9G4</accession>
<dbReference type="Proteomes" id="UP000076825">
    <property type="component" value="Chromosome 1"/>
</dbReference>
<name>A0A157N9G4_9BORD</name>
<feature type="domain" description="NADH:ubiquinone oxidoreductase 30kDa subunit" evidence="8">
    <location>
        <begin position="31"/>
        <end position="168"/>
    </location>
</feature>
<keyword evidence="10" id="KW-1185">Reference proteome</keyword>